<dbReference type="OrthoDB" id="10056126at2759"/>
<dbReference type="InterPro" id="IPR040676">
    <property type="entry name" value="DUF5641"/>
</dbReference>
<keyword evidence="3" id="KW-1185">Reference proteome</keyword>
<dbReference type="Proteomes" id="UP000230750">
    <property type="component" value="Unassembled WGS sequence"/>
</dbReference>
<dbReference type="Pfam" id="PF18701">
    <property type="entry name" value="DUF5641"/>
    <property type="match status" value="1"/>
</dbReference>
<dbReference type="GO" id="GO:0003676">
    <property type="term" value="F:nucleic acid binding"/>
    <property type="evidence" value="ECO:0007669"/>
    <property type="project" value="InterPro"/>
</dbReference>
<dbReference type="PROSITE" id="PS50994">
    <property type="entry name" value="INTEGRASE"/>
    <property type="match status" value="1"/>
</dbReference>
<dbReference type="PANTHER" id="PTHR47331">
    <property type="entry name" value="PHD-TYPE DOMAIN-CONTAINING PROTEIN"/>
    <property type="match status" value="1"/>
</dbReference>
<evidence type="ECO:0000259" key="1">
    <source>
        <dbReference type="PROSITE" id="PS50994"/>
    </source>
</evidence>
<dbReference type="AlphaFoldDB" id="A0A2G8LGK0"/>
<gene>
    <name evidence="2" type="ORF">BSL78_03677</name>
</gene>
<dbReference type="STRING" id="307972.A0A2G8LGK0"/>
<sequence>MSLTCHEKMYLTDSMIVLGWIRKPAGSFKQFVAARVQEIQSKTKTEEWCHVPGKLNPADDISRGVTAENLSARWLHGPSFLKLPKSEWPSESLKEVRDEGEEKQTKICGQIDVEATHTPVDITNCKTWKALIEVYRRKVYDEEIPALDADKERDVELLLLRRIQKDCFEEEFVLLKGGKNVPSGSRLSNLNPEFDQESELIRVGGRLRRANNLDIDTHPVLLDPSHHITKLLVRKIDAEVFNHSAGVEQSFAYMRRQYWILKGRSSIKSELRKCTECQRWRKKPEIPIMADLPEARLRIGKPAFHSTGMDCFGPYTIKIGRRQEKRWGLIFKCMTTRAVHLEIVASMDADAFLMAFRRFAARRGSPKELFCDCGTNFIGAERELRECFRDMSGELQEKLAERQVKFNFNPPSAPHFGGTWEREVKSIKNALKCCLKERVVPEAVLQTVLVEVEGLINSKPLGYASSDIADTDPITPNMLLMGRRDPMSPPVVINPKEEIRSRKQWKHCQVIVDIFWRKFVTEYLPSLQVRSKWVTDTPNLERQNKVLVIDNQVPRGEWLIGEVVEVYPSQDGKVRVADVSVNNKIYKRPVAKLIKLQKFVD</sequence>
<dbReference type="EMBL" id="MRZV01000084">
    <property type="protein sequence ID" value="PIK59375.1"/>
    <property type="molecule type" value="Genomic_DNA"/>
</dbReference>
<dbReference type="InterPro" id="IPR036397">
    <property type="entry name" value="RNaseH_sf"/>
</dbReference>
<reference evidence="2 3" key="1">
    <citation type="journal article" date="2017" name="PLoS Biol.">
        <title>The sea cucumber genome provides insights into morphological evolution and visceral regeneration.</title>
        <authorList>
            <person name="Zhang X."/>
            <person name="Sun L."/>
            <person name="Yuan J."/>
            <person name="Sun Y."/>
            <person name="Gao Y."/>
            <person name="Zhang L."/>
            <person name="Li S."/>
            <person name="Dai H."/>
            <person name="Hamel J.F."/>
            <person name="Liu C."/>
            <person name="Yu Y."/>
            <person name="Liu S."/>
            <person name="Lin W."/>
            <person name="Guo K."/>
            <person name="Jin S."/>
            <person name="Xu P."/>
            <person name="Storey K.B."/>
            <person name="Huan P."/>
            <person name="Zhang T."/>
            <person name="Zhou Y."/>
            <person name="Zhang J."/>
            <person name="Lin C."/>
            <person name="Li X."/>
            <person name="Xing L."/>
            <person name="Huo D."/>
            <person name="Sun M."/>
            <person name="Wang L."/>
            <person name="Mercier A."/>
            <person name="Li F."/>
            <person name="Yang H."/>
            <person name="Xiang J."/>
        </authorList>
    </citation>
    <scope>NUCLEOTIDE SEQUENCE [LARGE SCALE GENOMIC DNA]</scope>
    <source>
        <strain evidence="2">Shaxun</strain>
        <tissue evidence="2">Muscle</tissue>
    </source>
</reference>
<protein>
    <recommendedName>
        <fullName evidence="1">Integrase catalytic domain-containing protein</fullName>
    </recommendedName>
</protein>
<accession>A0A2G8LGK0</accession>
<evidence type="ECO:0000313" key="3">
    <source>
        <dbReference type="Proteomes" id="UP000230750"/>
    </source>
</evidence>
<dbReference type="InterPro" id="IPR012337">
    <property type="entry name" value="RNaseH-like_sf"/>
</dbReference>
<dbReference type="InterPro" id="IPR001584">
    <property type="entry name" value="Integrase_cat-core"/>
</dbReference>
<dbReference type="Gene3D" id="3.30.420.10">
    <property type="entry name" value="Ribonuclease H-like superfamily/Ribonuclease H"/>
    <property type="match status" value="1"/>
</dbReference>
<dbReference type="PANTHER" id="PTHR47331:SF1">
    <property type="entry name" value="GAG-LIKE PROTEIN"/>
    <property type="match status" value="1"/>
</dbReference>
<proteinExistence type="predicted"/>
<name>A0A2G8LGK0_STIJA</name>
<evidence type="ECO:0000313" key="2">
    <source>
        <dbReference type="EMBL" id="PIK59375.1"/>
    </source>
</evidence>
<dbReference type="GO" id="GO:0015074">
    <property type="term" value="P:DNA integration"/>
    <property type="evidence" value="ECO:0007669"/>
    <property type="project" value="InterPro"/>
</dbReference>
<organism evidence="2 3">
    <name type="scientific">Stichopus japonicus</name>
    <name type="common">Sea cucumber</name>
    <dbReference type="NCBI Taxonomy" id="307972"/>
    <lineage>
        <taxon>Eukaryota</taxon>
        <taxon>Metazoa</taxon>
        <taxon>Echinodermata</taxon>
        <taxon>Eleutherozoa</taxon>
        <taxon>Echinozoa</taxon>
        <taxon>Holothuroidea</taxon>
        <taxon>Aspidochirotacea</taxon>
        <taxon>Aspidochirotida</taxon>
        <taxon>Stichopodidae</taxon>
        <taxon>Apostichopus</taxon>
    </lineage>
</organism>
<dbReference type="SUPFAM" id="SSF53098">
    <property type="entry name" value="Ribonuclease H-like"/>
    <property type="match status" value="1"/>
</dbReference>
<feature type="domain" description="Integrase catalytic" evidence="1">
    <location>
        <begin position="298"/>
        <end position="484"/>
    </location>
</feature>
<comment type="caution">
    <text evidence="2">The sequence shown here is derived from an EMBL/GenBank/DDBJ whole genome shotgun (WGS) entry which is preliminary data.</text>
</comment>